<evidence type="ECO:0008006" key="3">
    <source>
        <dbReference type="Google" id="ProtNLM"/>
    </source>
</evidence>
<keyword evidence="2" id="KW-1185">Reference proteome</keyword>
<proteinExistence type="predicted"/>
<dbReference type="Proteomes" id="UP001596425">
    <property type="component" value="Unassembled WGS sequence"/>
</dbReference>
<dbReference type="RefSeq" id="WP_377516671.1">
    <property type="nucleotide sequence ID" value="NZ_JBHSVR010000001.1"/>
</dbReference>
<comment type="caution">
    <text evidence="1">The sequence shown here is derived from an EMBL/GenBank/DDBJ whole genome shotgun (WGS) entry which is preliminary data.</text>
</comment>
<protein>
    <recommendedName>
        <fullName evidence="3">CR-type domain-containing protein</fullName>
    </recommendedName>
</protein>
<reference evidence="2" key="1">
    <citation type="journal article" date="2019" name="Int. J. Syst. Evol. Microbiol.">
        <title>The Global Catalogue of Microorganisms (GCM) 10K type strain sequencing project: providing services to taxonomists for standard genome sequencing and annotation.</title>
        <authorList>
            <consortium name="The Broad Institute Genomics Platform"/>
            <consortium name="The Broad Institute Genome Sequencing Center for Infectious Disease"/>
            <person name="Wu L."/>
            <person name="Ma J."/>
        </authorList>
    </citation>
    <scope>NUCLEOTIDE SEQUENCE [LARGE SCALE GENOMIC DNA]</scope>
    <source>
        <strain evidence="2">CGMCC 1.13718</strain>
    </source>
</reference>
<evidence type="ECO:0000313" key="2">
    <source>
        <dbReference type="Proteomes" id="UP001596425"/>
    </source>
</evidence>
<sequence length="125" mass="13474">MPIADIKAPDQVLDESLQLHFQLIEERAIKVVDAIERKQALHGSRLRKRFPCIACEGDGLLSTLTFYGPLGGRPGDLKRGNGQEVGAFGAVRCFVCDGSGVDHQAAGLAHLERAKVLQLVRGGAR</sequence>
<evidence type="ECO:0000313" key="1">
    <source>
        <dbReference type="EMBL" id="MFC6635760.1"/>
    </source>
</evidence>
<name>A0ABW1YUQ3_9GAMM</name>
<dbReference type="EMBL" id="JBHSVR010000001">
    <property type="protein sequence ID" value="MFC6635760.1"/>
    <property type="molecule type" value="Genomic_DNA"/>
</dbReference>
<organism evidence="1 2">
    <name type="scientific">Microbulbifer taiwanensis</name>
    <dbReference type="NCBI Taxonomy" id="986746"/>
    <lineage>
        <taxon>Bacteria</taxon>
        <taxon>Pseudomonadati</taxon>
        <taxon>Pseudomonadota</taxon>
        <taxon>Gammaproteobacteria</taxon>
        <taxon>Cellvibrionales</taxon>
        <taxon>Microbulbiferaceae</taxon>
        <taxon>Microbulbifer</taxon>
    </lineage>
</organism>
<accession>A0ABW1YUQ3</accession>
<gene>
    <name evidence="1" type="ORF">ACFQBM_21025</name>
</gene>